<evidence type="ECO:0000256" key="1">
    <source>
        <dbReference type="SAM" id="MobiDB-lite"/>
    </source>
</evidence>
<proteinExistence type="predicted"/>
<feature type="compositionally biased region" description="Basic residues" evidence="1">
    <location>
        <begin position="1"/>
        <end position="13"/>
    </location>
</feature>
<dbReference type="AlphaFoldDB" id="A0A0B7AQY5"/>
<feature type="compositionally biased region" description="Polar residues" evidence="1">
    <location>
        <begin position="66"/>
        <end position="79"/>
    </location>
</feature>
<reference evidence="2" key="1">
    <citation type="submission" date="2014-12" db="EMBL/GenBank/DDBJ databases">
        <title>Insight into the proteome of Arion vulgaris.</title>
        <authorList>
            <person name="Aradska J."/>
            <person name="Bulat T."/>
            <person name="Smidak R."/>
            <person name="Sarate P."/>
            <person name="Gangsoo J."/>
            <person name="Sialana F."/>
            <person name="Bilban M."/>
            <person name="Lubec G."/>
        </authorList>
    </citation>
    <scope>NUCLEOTIDE SEQUENCE</scope>
    <source>
        <tissue evidence="2">Skin</tissue>
    </source>
</reference>
<feature type="region of interest" description="Disordered" evidence="1">
    <location>
        <begin position="1"/>
        <end position="26"/>
    </location>
</feature>
<protein>
    <submittedName>
        <fullName evidence="2">Uncharacterized protein</fullName>
    </submittedName>
</protein>
<dbReference type="EMBL" id="HACG01035480">
    <property type="protein sequence ID" value="CEK82345.1"/>
    <property type="molecule type" value="Transcribed_RNA"/>
</dbReference>
<organism evidence="2">
    <name type="scientific">Arion vulgaris</name>
    <dbReference type="NCBI Taxonomy" id="1028688"/>
    <lineage>
        <taxon>Eukaryota</taxon>
        <taxon>Metazoa</taxon>
        <taxon>Spiralia</taxon>
        <taxon>Lophotrochozoa</taxon>
        <taxon>Mollusca</taxon>
        <taxon>Gastropoda</taxon>
        <taxon>Heterobranchia</taxon>
        <taxon>Euthyneura</taxon>
        <taxon>Panpulmonata</taxon>
        <taxon>Eupulmonata</taxon>
        <taxon>Stylommatophora</taxon>
        <taxon>Helicina</taxon>
        <taxon>Arionoidea</taxon>
        <taxon>Arionidae</taxon>
        <taxon>Arion</taxon>
    </lineage>
</organism>
<evidence type="ECO:0000313" key="2">
    <source>
        <dbReference type="EMBL" id="CEK82345.1"/>
    </source>
</evidence>
<feature type="region of interest" description="Disordered" evidence="1">
    <location>
        <begin position="55"/>
        <end position="79"/>
    </location>
</feature>
<feature type="compositionally biased region" description="Basic and acidic residues" evidence="1">
    <location>
        <begin position="14"/>
        <end position="23"/>
    </location>
</feature>
<accession>A0A0B7AQY5</accession>
<gene>
    <name evidence="2" type="primary">ORF130989</name>
</gene>
<sequence>MKRNTMIYRRKMPKERMKPRIDGPPRTGYLISKYKKIARETTAPMLARIENIIAHPSPNLSPVPGTASTMTVSPVSGSR</sequence>
<name>A0A0B7AQY5_9EUPU</name>